<dbReference type="HOGENOM" id="CLU_135295_0_0_1"/>
<feature type="compositionally biased region" description="Basic and acidic residues" evidence="1">
    <location>
        <begin position="101"/>
        <end position="116"/>
    </location>
</feature>
<dbReference type="Proteomes" id="UP000006038">
    <property type="component" value="Chromosome 1"/>
</dbReference>
<proteinExistence type="predicted"/>
<reference evidence="2" key="1">
    <citation type="journal article" date="2013" name="Nat. Commun.">
        <title>Whole-genome sequencing of Oryza brachyantha reveals mechanisms underlying Oryza genome evolution.</title>
        <authorList>
            <person name="Chen J."/>
            <person name="Huang Q."/>
            <person name="Gao D."/>
            <person name="Wang J."/>
            <person name="Lang Y."/>
            <person name="Liu T."/>
            <person name="Li B."/>
            <person name="Bai Z."/>
            <person name="Luis Goicoechea J."/>
            <person name="Liang C."/>
            <person name="Chen C."/>
            <person name="Zhang W."/>
            <person name="Sun S."/>
            <person name="Liao Y."/>
            <person name="Zhang X."/>
            <person name="Yang L."/>
            <person name="Song C."/>
            <person name="Wang M."/>
            <person name="Shi J."/>
            <person name="Liu G."/>
            <person name="Liu J."/>
            <person name="Zhou H."/>
            <person name="Zhou W."/>
            <person name="Yu Q."/>
            <person name="An N."/>
            <person name="Chen Y."/>
            <person name="Cai Q."/>
            <person name="Wang B."/>
            <person name="Liu B."/>
            <person name="Min J."/>
            <person name="Huang Y."/>
            <person name="Wu H."/>
            <person name="Li Z."/>
            <person name="Zhang Y."/>
            <person name="Yin Y."/>
            <person name="Song W."/>
            <person name="Jiang J."/>
            <person name="Jackson S.A."/>
            <person name="Wing R.A."/>
            <person name="Wang J."/>
            <person name="Chen M."/>
        </authorList>
    </citation>
    <scope>NUCLEOTIDE SEQUENCE [LARGE SCALE GENOMIC DNA]</scope>
    <source>
        <strain evidence="2">cv. IRGC 101232</strain>
    </source>
</reference>
<feature type="compositionally biased region" description="Low complexity" evidence="1">
    <location>
        <begin position="19"/>
        <end position="68"/>
    </location>
</feature>
<keyword evidence="3" id="KW-1185">Reference proteome</keyword>
<accession>J3L7F6</accession>
<dbReference type="Gramene" id="OB01G51620.1">
    <property type="protein sequence ID" value="OB01G51620.1"/>
    <property type="gene ID" value="OB01G51620"/>
</dbReference>
<dbReference type="OMA" id="GEHEAYV"/>
<feature type="compositionally biased region" description="Basic and acidic residues" evidence="1">
    <location>
        <begin position="71"/>
        <end position="82"/>
    </location>
</feature>
<evidence type="ECO:0000313" key="3">
    <source>
        <dbReference type="Proteomes" id="UP000006038"/>
    </source>
</evidence>
<evidence type="ECO:0000256" key="1">
    <source>
        <dbReference type="SAM" id="MobiDB-lite"/>
    </source>
</evidence>
<evidence type="ECO:0000313" key="2">
    <source>
        <dbReference type="EnsemblPlants" id="OB01G51620.1"/>
    </source>
</evidence>
<organism evidence="2">
    <name type="scientific">Oryza brachyantha</name>
    <name type="common">malo sina</name>
    <dbReference type="NCBI Taxonomy" id="4533"/>
    <lineage>
        <taxon>Eukaryota</taxon>
        <taxon>Viridiplantae</taxon>
        <taxon>Streptophyta</taxon>
        <taxon>Embryophyta</taxon>
        <taxon>Tracheophyta</taxon>
        <taxon>Spermatophyta</taxon>
        <taxon>Magnoliopsida</taxon>
        <taxon>Liliopsida</taxon>
        <taxon>Poales</taxon>
        <taxon>Poaceae</taxon>
        <taxon>BOP clade</taxon>
        <taxon>Oryzoideae</taxon>
        <taxon>Oryzeae</taxon>
        <taxon>Oryzinae</taxon>
        <taxon>Oryza</taxon>
    </lineage>
</organism>
<name>J3L7F6_ORYBR</name>
<dbReference type="AlphaFoldDB" id="J3L7F6"/>
<protein>
    <submittedName>
        <fullName evidence="2">Uncharacterized protein</fullName>
    </submittedName>
</protein>
<dbReference type="EnsemblPlants" id="OB01G51620.1">
    <property type="protein sequence ID" value="OB01G51620.1"/>
    <property type="gene ID" value="OB01G51620"/>
</dbReference>
<feature type="region of interest" description="Disordered" evidence="1">
    <location>
        <begin position="1"/>
        <end position="116"/>
    </location>
</feature>
<reference evidence="2" key="2">
    <citation type="submission" date="2013-04" db="UniProtKB">
        <authorList>
            <consortium name="EnsemblPlants"/>
        </authorList>
    </citation>
    <scope>IDENTIFICATION</scope>
</reference>
<sequence>AEGEEDEASVRAVESDPSAGVHAAAGVAGAELTAQRVPRGPPQGRQPVEPRLGSGGEVAASAAVAAGARSGGERGAEAEVESRRRRRRREAGARRLGLSGFRRERRESGEARRRRE</sequence>